<organism evidence="2 3">
    <name type="scientific">Paracidovorax cattleyae</name>
    <dbReference type="NCBI Taxonomy" id="80868"/>
    <lineage>
        <taxon>Bacteria</taxon>
        <taxon>Pseudomonadati</taxon>
        <taxon>Pseudomonadota</taxon>
        <taxon>Betaproteobacteria</taxon>
        <taxon>Burkholderiales</taxon>
        <taxon>Comamonadaceae</taxon>
        <taxon>Paracidovorax</taxon>
    </lineage>
</organism>
<dbReference type="AlphaFoldDB" id="A0A1H0SZY6"/>
<dbReference type="PANTHER" id="PTHR11575">
    <property type="entry name" value="5'-NUCLEOTIDASE-RELATED"/>
    <property type="match status" value="1"/>
</dbReference>
<dbReference type="GO" id="GO:0030288">
    <property type="term" value="C:outer membrane-bounded periplasmic space"/>
    <property type="evidence" value="ECO:0007669"/>
    <property type="project" value="TreeGrafter"/>
</dbReference>
<name>A0A1H0SZY6_9BURK</name>
<dbReference type="InterPro" id="IPR008334">
    <property type="entry name" value="5'-Nucleotdase_C"/>
</dbReference>
<dbReference type="InterPro" id="IPR006179">
    <property type="entry name" value="5_nucleotidase/apyrase"/>
</dbReference>
<dbReference type="GO" id="GO:0008253">
    <property type="term" value="F:5'-nucleotidase activity"/>
    <property type="evidence" value="ECO:0007669"/>
    <property type="project" value="TreeGrafter"/>
</dbReference>
<feature type="non-terminal residue" evidence="2">
    <location>
        <position position="141"/>
    </location>
</feature>
<evidence type="ECO:0000313" key="2">
    <source>
        <dbReference type="EMBL" id="SDP47269.1"/>
    </source>
</evidence>
<dbReference type="GO" id="GO:0008768">
    <property type="term" value="F:UDP-sugar diphosphatase activity"/>
    <property type="evidence" value="ECO:0007669"/>
    <property type="project" value="TreeGrafter"/>
</dbReference>
<protein>
    <submittedName>
        <fullName evidence="2">5'-nucleotidase, C-terminal domain</fullName>
    </submittedName>
</protein>
<dbReference type="Proteomes" id="UP000199317">
    <property type="component" value="Unassembled WGS sequence"/>
</dbReference>
<dbReference type="SUPFAM" id="SSF55816">
    <property type="entry name" value="5'-nucleotidase (syn. UDP-sugar hydrolase), C-terminal domain"/>
    <property type="match status" value="1"/>
</dbReference>
<feature type="domain" description="5'-Nucleotidase C-terminal" evidence="1">
    <location>
        <begin position="6"/>
        <end position="112"/>
    </location>
</feature>
<dbReference type="PRINTS" id="PR01607">
    <property type="entry name" value="APYRASEFAMLY"/>
</dbReference>
<keyword evidence="3" id="KW-1185">Reference proteome</keyword>
<dbReference type="Pfam" id="PF02872">
    <property type="entry name" value="5_nucleotid_C"/>
    <property type="match status" value="1"/>
</dbReference>
<dbReference type="InterPro" id="IPR036907">
    <property type="entry name" value="5'-Nucleotdase_C_sf"/>
</dbReference>
<evidence type="ECO:0000259" key="1">
    <source>
        <dbReference type="Pfam" id="PF02872"/>
    </source>
</evidence>
<dbReference type="PANTHER" id="PTHR11575:SF46">
    <property type="entry name" value="PROTEIN USHA"/>
    <property type="match status" value="1"/>
</dbReference>
<accession>A0A1H0SZY6</accession>
<dbReference type="Gene3D" id="3.90.780.10">
    <property type="entry name" value="5'-Nucleotidase, C-terminal domain"/>
    <property type="match status" value="1"/>
</dbReference>
<sequence length="141" mass="14816">MRIPLQGTTSAAQVIQVLAFGNMLFRLDVTGTEVKAMLEAVFGTGGSTGPYPYTGGLRFDVNAAAAAGQRVSGIEVRNAASGAWEPMNATKTYKLFVLSFNATGGDGYKTLAAVPAARRLDIGVLDADVFFSYIEKQGKDG</sequence>
<dbReference type="EMBL" id="FNJL01000013">
    <property type="protein sequence ID" value="SDP47269.1"/>
    <property type="molecule type" value="Genomic_DNA"/>
</dbReference>
<gene>
    <name evidence="2" type="ORF">SAMN04489708_113155</name>
</gene>
<proteinExistence type="predicted"/>
<reference evidence="3" key="1">
    <citation type="submission" date="2016-10" db="EMBL/GenBank/DDBJ databases">
        <authorList>
            <person name="Varghese N."/>
            <person name="Submissions S."/>
        </authorList>
    </citation>
    <scope>NUCLEOTIDE SEQUENCE [LARGE SCALE GENOMIC DNA]</scope>
    <source>
        <strain evidence="3">DSM 17101</strain>
    </source>
</reference>
<evidence type="ECO:0000313" key="3">
    <source>
        <dbReference type="Proteomes" id="UP000199317"/>
    </source>
</evidence>
<dbReference type="GO" id="GO:0009166">
    <property type="term" value="P:nucleotide catabolic process"/>
    <property type="evidence" value="ECO:0007669"/>
    <property type="project" value="InterPro"/>
</dbReference>